<dbReference type="GO" id="GO:0016042">
    <property type="term" value="P:lipid catabolic process"/>
    <property type="evidence" value="ECO:0007669"/>
    <property type="project" value="UniProtKB-UniRule"/>
</dbReference>
<feature type="short sequence motif" description="GXGXXG" evidence="4">
    <location>
        <begin position="17"/>
        <end position="22"/>
    </location>
</feature>
<evidence type="ECO:0000313" key="8">
    <source>
        <dbReference type="Proteomes" id="UP000518681"/>
    </source>
</evidence>
<feature type="active site" description="Proton acceptor" evidence="4">
    <location>
        <position position="166"/>
    </location>
</feature>
<dbReference type="GO" id="GO:0016787">
    <property type="term" value="F:hydrolase activity"/>
    <property type="evidence" value="ECO:0007669"/>
    <property type="project" value="UniProtKB-UniRule"/>
</dbReference>
<protein>
    <submittedName>
        <fullName evidence="7">NTE family protein</fullName>
    </submittedName>
</protein>
<keyword evidence="1 4" id="KW-0378">Hydrolase</keyword>
<feature type="region of interest" description="Disordered" evidence="5">
    <location>
        <begin position="271"/>
        <end position="297"/>
    </location>
</feature>
<dbReference type="Pfam" id="PF01734">
    <property type="entry name" value="Patatin"/>
    <property type="match status" value="1"/>
</dbReference>
<keyword evidence="3 4" id="KW-0443">Lipid metabolism</keyword>
<dbReference type="InterPro" id="IPR002641">
    <property type="entry name" value="PNPLA_dom"/>
</dbReference>
<dbReference type="InterPro" id="IPR050301">
    <property type="entry name" value="NTE"/>
</dbReference>
<proteinExistence type="predicted"/>
<feature type="short sequence motif" description="GXSXG" evidence="4">
    <location>
        <begin position="44"/>
        <end position="48"/>
    </location>
</feature>
<keyword evidence="2 4" id="KW-0442">Lipid degradation</keyword>
<organism evidence="7 8">
    <name type="scientific">Paraburkholderia fungorum</name>
    <dbReference type="NCBI Taxonomy" id="134537"/>
    <lineage>
        <taxon>Bacteria</taxon>
        <taxon>Pseudomonadati</taxon>
        <taxon>Pseudomonadota</taxon>
        <taxon>Betaproteobacteria</taxon>
        <taxon>Burkholderiales</taxon>
        <taxon>Burkholderiaceae</taxon>
        <taxon>Paraburkholderia</taxon>
    </lineage>
</organism>
<dbReference type="Proteomes" id="UP000518681">
    <property type="component" value="Unassembled WGS sequence"/>
</dbReference>
<dbReference type="RefSeq" id="WP_183801290.1">
    <property type="nucleotide sequence ID" value="NZ_JACIII010000013.1"/>
</dbReference>
<evidence type="ECO:0000256" key="3">
    <source>
        <dbReference type="ARBA" id="ARBA00023098"/>
    </source>
</evidence>
<evidence type="ECO:0000256" key="2">
    <source>
        <dbReference type="ARBA" id="ARBA00022963"/>
    </source>
</evidence>
<reference evidence="7 8" key="1">
    <citation type="submission" date="2020-08" db="EMBL/GenBank/DDBJ databases">
        <title>Genomic Encyclopedia of Type Strains, Phase IV (KMG-V): Genome sequencing to study the core and pangenomes of soil and plant-associated prokaryotes.</title>
        <authorList>
            <person name="Whitman W."/>
        </authorList>
    </citation>
    <scope>NUCLEOTIDE SEQUENCE [LARGE SCALE GENOMIC DNA]</scope>
    <source>
        <strain evidence="7 8">SEMIA 4013</strain>
    </source>
</reference>
<evidence type="ECO:0000259" key="6">
    <source>
        <dbReference type="PROSITE" id="PS51635"/>
    </source>
</evidence>
<evidence type="ECO:0000256" key="1">
    <source>
        <dbReference type="ARBA" id="ARBA00022801"/>
    </source>
</evidence>
<evidence type="ECO:0000313" key="7">
    <source>
        <dbReference type="EMBL" id="MBB6204561.1"/>
    </source>
</evidence>
<evidence type="ECO:0000256" key="5">
    <source>
        <dbReference type="SAM" id="MobiDB-lite"/>
    </source>
</evidence>
<sequence>MKGASDMRSPVALVLCGGGSGGAMEVGFYRAVRELGITVDFILGSSIGALNGACIAAGLPDAELAELWCAFRLRNGVSLNWAGLLTPGRCPGCFTFNPLRRRLHHVLPATRFEELRIPLHVVGTDLQLGTAVYWSGTGDLVEPVIASMTLPGLFPPVEIDGHQFVDGGIANNVPLDRAIELGARTVLMVSCACCELTSQPFQGALRILARSFSIALDRKFAAEFKNCGTSVRIHQVRPRFAHVIDLLDFGHTAGLIDAAYRQTIEYFNQPDTSEPAVDAPGTAAGASTVAFPPARTS</sequence>
<feature type="active site" description="Nucleophile" evidence="4">
    <location>
        <position position="46"/>
    </location>
</feature>
<dbReference type="Gene3D" id="3.40.1090.10">
    <property type="entry name" value="Cytosolic phospholipase A2 catalytic domain"/>
    <property type="match status" value="2"/>
</dbReference>
<dbReference type="EMBL" id="JACIIK010000009">
    <property type="protein sequence ID" value="MBB6204561.1"/>
    <property type="molecule type" value="Genomic_DNA"/>
</dbReference>
<dbReference type="PROSITE" id="PS51635">
    <property type="entry name" value="PNPLA"/>
    <property type="match status" value="1"/>
</dbReference>
<dbReference type="PANTHER" id="PTHR14226:SF29">
    <property type="entry name" value="NEUROPATHY TARGET ESTERASE SWS"/>
    <property type="match status" value="1"/>
</dbReference>
<dbReference type="PANTHER" id="PTHR14226">
    <property type="entry name" value="NEUROPATHY TARGET ESTERASE/SWISS CHEESE D.MELANOGASTER"/>
    <property type="match status" value="1"/>
</dbReference>
<name>A0AAW3V3R4_9BURK</name>
<dbReference type="SUPFAM" id="SSF52151">
    <property type="entry name" value="FabD/lysophospholipase-like"/>
    <property type="match status" value="1"/>
</dbReference>
<feature type="short sequence motif" description="DGA/G" evidence="4">
    <location>
        <begin position="166"/>
        <end position="168"/>
    </location>
</feature>
<dbReference type="InterPro" id="IPR016035">
    <property type="entry name" value="Acyl_Trfase/lysoPLipase"/>
</dbReference>
<dbReference type="AlphaFoldDB" id="A0AAW3V3R4"/>
<gene>
    <name evidence="7" type="ORF">GGD69_005455</name>
</gene>
<feature type="domain" description="PNPLA" evidence="6">
    <location>
        <begin position="13"/>
        <end position="179"/>
    </location>
</feature>
<comment type="caution">
    <text evidence="7">The sequence shown here is derived from an EMBL/GenBank/DDBJ whole genome shotgun (WGS) entry which is preliminary data.</text>
</comment>
<accession>A0AAW3V3R4</accession>
<evidence type="ECO:0000256" key="4">
    <source>
        <dbReference type="PROSITE-ProRule" id="PRU01161"/>
    </source>
</evidence>